<comment type="caution">
    <text evidence="5">The sequence shown here is derived from an EMBL/GenBank/DDBJ whole genome shotgun (WGS) entry which is preliminary data.</text>
</comment>
<keyword evidence="2" id="KW-0436">Ligase</keyword>
<dbReference type="InterPro" id="IPR045851">
    <property type="entry name" value="AMP-bd_C_sf"/>
</dbReference>
<evidence type="ECO:0000313" key="5">
    <source>
        <dbReference type="EMBL" id="MFB9675900.1"/>
    </source>
</evidence>
<dbReference type="SUPFAM" id="SSF56801">
    <property type="entry name" value="Acetyl-CoA synthetase-like"/>
    <property type="match status" value="1"/>
</dbReference>
<organism evidence="5 6">
    <name type="scientific">Streptosporangium vulgare</name>
    <dbReference type="NCBI Taxonomy" id="46190"/>
    <lineage>
        <taxon>Bacteria</taxon>
        <taxon>Bacillati</taxon>
        <taxon>Actinomycetota</taxon>
        <taxon>Actinomycetes</taxon>
        <taxon>Streptosporangiales</taxon>
        <taxon>Streptosporangiaceae</taxon>
        <taxon>Streptosporangium</taxon>
    </lineage>
</organism>
<evidence type="ECO:0000313" key="6">
    <source>
        <dbReference type="Proteomes" id="UP001589610"/>
    </source>
</evidence>
<name>A0ABV5TBU4_9ACTN</name>
<dbReference type="Gene3D" id="3.30.300.30">
    <property type="match status" value="1"/>
</dbReference>
<accession>A0ABV5TBU4</accession>
<dbReference type="Pfam" id="PF00501">
    <property type="entry name" value="AMP-binding"/>
    <property type="match status" value="1"/>
</dbReference>
<dbReference type="RefSeq" id="WP_344745365.1">
    <property type="nucleotide sequence ID" value="NZ_BAAAWW010000064.1"/>
</dbReference>
<gene>
    <name evidence="5" type="ORF">ACFFRH_10410</name>
</gene>
<dbReference type="EMBL" id="JBHMBS010000004">
    <property type="protein sequence ID" value="MFB9675900.1"/>
    <property type="molecule type" value="Genomic_DNA"/>
</dbReference>
<evidence type="ECO:0000259" key="3">
    <source>
        <dbReference type="Pfam" id="PF00501"/>
    </source>
</evidence>
<dbReference type="PANTHER" id="PTHR43201">
    <property type="entry name" value="ACYL-COA SYNTHETASE"/>
    <property type="match status" value="1"/>
</dbReference>
<dbReference type="PROSITE" id="PS00455">
    <property type="entry name" value="AMP_BINDING"/>
    <property type="match status" value="1"/>
</dbReference>
<reference evidence="5 6" key="1">
    <citation type="submission" date="2024-09" db="EMBL/GenBank/DDBJ databases">
        <authorList>
            <person name="Sun Q."/>
            <person name="Mori K."/>
        </authorList>
    </citation>
    <scope>NUCLEOTIDE SEQUENCE [LARGE SCALE GENOMIC DNA]</scope>
    <source>
        <strain evidence="5 6">JCM 3028</strain>
    </source>
</reference>
<comment type="similarity">
    <text evidence="1">Belongs to the ATP-dependent AMP-binding enzyme family.</text>
</comment>
<proteinExistence type="inferred from homology"/>
<evidence type="ECO:0000256" key="1">
    <source>
        <dbReference type="ARBA" id="ARBA00006432"/>
    </source>
</evidence>
<dbReference type="PANTHER" id="PTHR43201:SF5">
    <property type="entry name" value="MEDIUM-CHAIN ACYL-COA LIGASE ACSF2, MITOCHONDRIAL"/>
    <property type="match status" value="1"/>
</dbReference>
<evidence type="ECO:0000256" key="2">
    <source>
        <dbReference type="ARBA" id="ARBA00022598"/>
    </source>
</evidence>
<evidence type="ECO:0000259" key="4">
    <source>
        <dbReference type="Pfam" id="PF13193"/>
    </source>
</evidence>
<dbReference type="InterPro" id="IPR025110">
    <property type="entry name" value="AMP-bd_C"/>
</dbReference>
<dbReference type="Proteomes" id="UP001589610">
    <property type="component" value="Unassembled WGS sequence"/>
</dbReference>
<dbReference type="InterPro" id="IPR000873">
    <property type="entry name" value="AMP-dep_synth/lig_dom"/>
</dbReference>
<sequence length="541" mass="58530">MNDDFRSAGWWRDETVLDDLRRSAASHPDKPALVCYRGGVPETVTYAELAHRVDRLAASLVRLGVGRGDVVTLQLPNSWQLVASILACARIGAVAGPVVPIMRRREVEFMTRLTASPVYIAAAEFRGFSYAEMSAEVARAVPGLRHRVLLGGADHGGTDGALDFDRDLLGPEPSPEEIEALDALEAGPDDPAQVVFTSGTTGEPKGVVHSHNTLYAMNRAQADVLHLTIREVTAMGSPTTHQAGYTWNFVMPLILGATAVQVDAWDPDVMLRILEEREVTFFMGAPTFLSDLIEAQRASPRDLSSLVTFATGSAPIAPLLVEDAREVLGCRVYALWGMSENGCVTITRPEDPAMRAAESDGTPVPGMEVRIVGREGEPVAAGQPGLLQVRGAAQCLGYFRRPEVYAESLTEDGWFDTGDLAREDGYGGIRITGRVKDVIMRGAENIPVVEVEAALLRHRAVKDVAVVGYPDPRLGERACAILVAADSSADPPLTLDDMRGHLAGLGMAKQYWPERLEIVPSLPRTPSGKIQKFALRDRLRA</sequence>
<dbReference type="InterPro" id="IPR020845">
    <property type="entry name" value="AMP-binding_CS"/>
</dbReference>
<dbReference type="Pfam" id="PF13193">
    <property type="entry name" value="AMP-binding_C"/>
    <property type="match status" value="1"/>
</dbReference>
<dbReference type="InterPro" id="IPR042099">
    <property type="entry name" value="ANL_N_sf"/>
</dbReference>
<keyword evidence="6" id="KW-1185">Reference proteome</keyword>
<protein>
    <submittedName>
        <fullName evidence="5">AMP-binding protein</fullName>
    </submittedName>
</protein>
<dbReference type="Gene3D" id="3.40.50.12780">
    <property type="entry name" value="N-terminal domain of ligase-like"/>
    <property type="match status" value="1"/>
</dbReference>
<feature type="domain" description="AMP-dependent synthetase/ligase" evidence="3">
    <location>
        <begin position="20"/>
        <end position="399"/>
    </location>
</feature>
<feature type="domain" description="AMP-binding enzyme C-terminal" evidence="4">
    <location>
        <begin position="450"/>
        <end position="529"/>
    </location>
</feature>